<feature type="chain" id="PRO_5037519927" evidence="1">
    <location>
        <begin position="25"/>
        <end position="190"/>
    </location>
</feature>
<dbReference type="SMART" id="SM00554">
    <property type="entry name" value="FAS1"/>
    <property type="match status" value="1"/>
</dbReference>
<dbReference type="RefSeq" id="WP_200272434.1">
    <property type="nucleotide sequence ID" value="NZ_JAENIJ010000029.1"/>
</dbReference>
<dbReference type="GO" id="GO:0007155">
    <property type="term" value="P:cell adhesion"/>
    <property type="evidence" value="ECO:0007669"/>
    <property type="project" value="TreeGrafter"/>
</dbReference>
<reference evidence="3" key="1">
    <citation type="submission" date="2021-01" db="EMBL/GenBank/DDBJ databases">
        <title>Modified the classification status of verrucomicrobia.</title>
        <authorList>
            <person name="Feng X."/>
        </authorList>
    </citation>
    <scope>NUCLEOTIDE SEQUENCE</scope>
    <source>
        <strain evidence="3">KCTC 22041</strain>
    </source>
</reference>
<dbReference type="Proteomes" id="UP000603141">
    <property type="component" value="Unassembled WGS sequence"/>
</dbReference>
<evidence type="ECO:0000313" key="4">
    <source>
        <dbReference type="Proteomes" id="UP000603141"/>
    </source>
</evidence>
<evidence type="ECO:0000313" key="3">
    <source>
        <dbReference type="EMBL" id="MBK1883855.1"/>
    </source>
</evidence>
<dbReference type="SUPFAM" id="SSF82153">
    <property type="entry name" value="FAS1 domain"/>
    <property type="match status" value="1"/>
</dbReference>
<dbReference type="AlphaFoldDB" id="A0A934S686"/>
<dbReference type="FunFam" id="2.30.180.10:FF:000032">
    <property type="entry name" value="Fasciclin domain-containing protein, putative"/>
    <property type="match status" value="1"/>
</dbReference>
<dbReference type="InterPro" id="IPR036378">
    <property type="entry name" value="FAS1_dom_sf"/>
</dbReference>
<evidence type="ECO:0000256" key="1">
    <source>
        <dbReference type="SAM" id="SignalP"/>
    </source>
</evidence>
<dbReference type="GO" id="GO:0050839">
    <property type="term" value="F:cell adhesion molecule binding"/>
    <property type="evidence" value="ECO:0007669"/>
    <property type="project" value="TreeGrafter"/>
</dbReference>
<evidence type="ECO:0000259" key="2">
    <source>
        <dbReference type="PROSITE" id="PS50213"/>
    </source>
</evidence>
<keyword evidence="1" id="KW-0732">Signal</keyword>
<dbReference type="InterPro" id="IPR000782">
    <property type="entry name" value="FAS1_domain"/>
</dbReference>
<name>A0A934S686_9BACT</name>
<gene>
    <name evidence="3" type="ORF">JIN85_15665</name>
</gene>
<dbReference type="PANTHER" id="PTHR10900:SF124">
    <property type="entry name" value="FI05614P"/>
    <property type="match status" value="1"/>
</dbReference>
<feature type="signal peptide" evidence="1">
    <location>
        <begin position="1"/>
        <end position="24"/>
    </location>
</feature>
<dbReference type="GO" id="GO:0005615">
    <property type="term" value="C:extracellular space"/>
    <property type="evidence" value="ECO:0007669"/>
    <property type="project" value="TreeGrafter"/>
</dbReference>
<comment type="caution">
    <text evidence="3">The sequence shown here is derived from an EMBL/GenBank/DDBJ whole genome shotgun (WGS) entry which is preliminary data.</text>
</comment>
<dbReference type="GO" id="GO:0030198">
    <property type="term" value="P:extracellular matrix organization"/>
    <property type="evidence" value="ECO:0007669"/>
    <property type="project" value="TreeGrafter"/>
</dbReference>
<feature type="domain" description="FAS1" evidence="2">
    <location>
        <begin position="45"/>
        <end position="176"/>
    </location>
</feature>
<dbReference type="Gene3D" id="2.30.180.10">
    <property type="entry name" value="FAS1 domain"/>
    <property type="match status" value="1"/>
</dbReference>
<keyword evidence="4" id="KW-1185">Reference proteome</keyword>
<dbReference type="Pfam" id="PF02469">
    <property type="entry name" value="Fasciclin"/>
    <property type="match status" value="1"/>
</dbReference>
<proteinExistence type="predicted"/>
<dbReference type="PROSITE" id="PS50213">
    <property type="entry name" value="FAS1"/>
    <property type="match status" value="1"/>
</dbReference>
<dbReference type="PANTHER" id="PTHR10900">
    <property type="entry name" value="PERIOSTIN-RELATED"/>
    <property type="match status" value="1"/>
</dbReference>
<dbReference type="InterPro" id="IPR050904">
    <property type="entry name" value="Adhesion/Biosynth-related"/>
</dbReference>
<protein>
    <submittedName>
        <fullName evidence="3">Fasciclin domain-containing protein</fullName>
    </submittedName>
</protein>
<organism evidence="3 4">
    <name type="scientific">Luteolibacter pohnpeiensis</name>
    <dbReference type="NCBI Taxonomy" id="454153"/>
    <lineage>
        <taxon>Bacteria</taxon>
        <taxon>Pseudomonadati</taxon>
        <taxon>Verrucomicrobiota</taxon>
        <taxon>Verrucomicrobiia</taxon>
        <taxon>Verrucomicrobiales</taxon>
        <taxon>Verrucomicrobiaceae</taxon>
        <taxon>Luteolibacter</taxon>
    </lineage>
</organism>
<sequence length="190" mass="20350">MKTTDFTKIAVLCALSVTAPIVQAEPEAKDTKDAKPATEKQEIKPGTLAASIHDGVTYSILFKALKATGLDQTLAGSDNYTVFAPTDEAFEKLPEGTLDKLMLPENKEKLRSLILYHVIPGSLPSMSLKDGDVKTANGEKVEIDVDGNKVEVDDSHVVNSDILASNGVMHVIDKVLVPKSLDGFADLDAD</sequence>
<accession>A0A934S686</accession>
<dbReference type="EMBL" id="JAENIJ010000029">
    <property type="protein sequence ID" value="MBK1883855.1"/>
    <property type="molecule type" value="Genomic_DNA"/>
</dbReference>
<dbReference type="GO" id="GO:0031012">
    <property type="term" value="C:extracellular matrix"/>
    <property type="evidence" value="ECO:0007669"/>
    <property type="project" value="TreeGrafter"/>
</dbReference>